<dbReference type="EMBL" id="JACGWN010000001">
    <property type="protein sequence ID" value="KAL0464735.1"/>
    <property type="molecule type" value="Genomic_DNA"/>
</dbReference>
<evidence type="ECO:0000313" key="7">
    <source>
        <dbReference type="EMBL" id="KAL0464735.1"/>
    </source>
</evidence>
<evidence type="ECO:0000256" key="5">
    <source>
        <dbReference type="ARBA" id="ARBA00023242"/>
    </source>
</evidence>
<dbReference type="InterPro" id="IPR050913">
    <property type="entry name" value="AP2/ERF_ERF"/>
</dbReference>
<evidence type="ECO:0000256" key="3">
    <source>
        <dbReference type="ARBA" id="ARBA00023125"/>
    </source>
</evidence>
<dbReference type="CDD" id="cd00018">
    <property type="entry name" value="AP2"/>
    <property type="match status" value="1"/>
</dbReference>
<dbReference type="PANTHER" id="PTHR31194">
    <property type="entry name" value="SHN SHINE , DNA BINDING / TRANSCRIPTION FACTOR"/>
    <property type="match status" value="1"/>
</dbReference>
<dbReference type="GO" id="GO:0003677">
    <property type="term" value="F:DNA binding"/>
    <property type="evidence" value="ECO:0007669"/>
    <property type="project" value="UniProtKB-KW"/>
</dbReference>
<dbReference type="InterPro" id="IPR001471">
    <property type="entry name" value="AP2/ERF_dom"/>
</dbReference>
<reference evidence="7" key="1">
    <citation type="submission" date="2020-06" db="EMBL/GenBank/DDBJ databases">
        <authorList>
            <person name="Li T."/>
            <person name="Hu X."/>
            <person name="Zhang T."/>
            <person name="Song X."/>
            <person name="Zhang H."/>
            <person name="Dai N."/>
            <person name="Sheng W."/>
            <person name="Hou X."/>
            <person name="Wei L."/>
        </authorList>
    </citation>
    <scope>NUCLEOTIDE SEQUENCE</scope>
    <source>
        <strain evidence="7">KEN1</strain>
        <tissue evidence="7">Leaf</tissue>
    </source>
</reference>
<keyword evidence="5" id="KW-0539">Nucleus</keyword>
<dbReference type="Gene3D" id="3.30.730.10">
    <property type="entry name" value="AP2/ERF domain"/>
    <property type="match status" value="1"/>
</dbReference>
<dbReference type="AlphaFoldDB" id="A0AAW2YG18"/>
<proteinExistence type="predicted"/>
<sequence>MDGCDATKTTVSTSKLQPAKTASARRFVGVRQRPSGRWVAEIKDSSQRVRLWLGTYDTLKRLLEPTMRRLVPFVGKMHVQTLLLQIQSQTKPTHPTQMGLNLRSGTDLVFLH</sequence>
<dbReference type="Pfam" id="PF00847">
    <property type="entry name" value="AP2"/>
    <property type="match status" value="1"/>
</dbReference>
<dbReference type="InterPro" id="IPR016177">
    <property type="entry name" value="DNA-bd_dom_sf"/>
</dbReference>
<dbReference type="GO" id="GO:0005634">
    <property type="term" value="C:nucleus"/>
    <property type="evidence" value="ECO:0007669"/>
    <property type="project" value="UniProtKB-SubCell"/>
</dbReference>
<comment type="caution">
    <text evidence="7">The sequence shown here is derived from an EMBL/GenBank/DDBJ whole genome shotgun (WGS) entry which is preliminary data.</text>
</comment>
<accession>A0AAW2YG18</accession>
<dbReference type="SUPFAM" id="SSF54171">
    <property type="entry name" value="DNA-binding domain"/>
    <property type="match status" value="1"/>
</dbReference>
<evidence type="ECO:0000259" key="6">
    <source>
        <dbReference type="PROSITE" id="PS51032"/>
    </source>
</evidence>
<comment type="subcellular location">
    <subcellularLocation>
        <location evidence="1">Nucleus</location>
    </subcellularLocation>
</comment>
<dbReference type="InterPro" id="IPR036955">
    <property type="entry name" value="AP2/ERF_dom_sf"/>
</dbReference>
<keyword evidence="4" id="KW-0804">Transcription</keyword>
<evidence type="ECO:0000256" key="1">
    <source>
        <dbReference type="ARBA" id="ARBA00004123"/>
    </source>
</evidence>
<evidence type="ECO:0000256" key="4">
    <source>
        <dbReference type="ARBA" id="ARBA00023163"/>
    </source>
</evidence>
<keyword evidence="3" id="KW-0238">DNA-binding</keyword>
<protein>
    <submittedName>
        <fullName evidence="7">Ethylene-responsive transcription factor ERN1</fullName>
    </submittedName>
</protein>
<reference evidence="7" key="2">
    <citation type="journal article" date="2024" name="Plant">
        <title>Genomic evolution and insights into agronomic trait innovations of Sesamum species.</title>
        <authorList>
            <person name="Miao H."/>
            <person name="Wang L."/>
            <person name="Qu L."/>
            <person name="Liu H."/>
            <person name="Sun Y."/>
            <person name="Le M."/>
            <person name="Wang Q."/>
            <person name="Wei S."/>
            <person name="Zheng Y."/>
            <person name="Lin W."/>
            <person name="Duan Y."/>
            <person name="Cao H."/>
            <person name="Xiong S."/>
            <person name="Wang X."/>
            <person name="Wei L."/>
            <person name="Li C."/>
            <person name="Ma Q."/>
            <person name="Ju M."/>
            <person name="Zhao R."/>
            <person name="Li G."/>
            <person name="Mu C."/>
            <person name="Tian Q."/>
            <person name="Mei H."/>
            <person name="Zhang T."/>
            <person name="Gao T."/>
            <person name="Zhang H."/>
        </authorList>
    </citation>
    <scope>NUCLEOTIDE SEQUENCE</scope>
    <source>
        <strain evidence="7">KEN1</strain>
    </source>
</reference>
<name>A0AAW2YG18_9LAMI</name>
<dbReference type="SMART" id="SM00380">
    <property type="entry name" value="AP2"/>
    <property type="match status" value="1"/>
</dbReference>
<dbReference type="PROSITE" id="PS51032">
    <property type="entry name" value="AP2_ERF"/>
    <property type="match status" value="1"/>
</dbReference>
<dbReference type="PANTHER" id="PTHR31194:SF133">
    <property type="entry name" value="AP2_ERF DOMAIN-CONTAINING PROTEIN"/>
    <property type="match status" value="1"/>
</dbReference>
<gene>
    <name evidence="7" type="ORF">Slati_0361100</name>
</gene>
<keyword evidence="2" id="KW-0805">Transcription regulation</keyword>
<dbReference type="GO" id="GO:0003700">
    <property type="term" value="F:DNA-binding transcription factor activity"/>
    <property type="evidence" value="ECO:0007669"/>
    <property type="project" value="InterPro"/>
</dbReference>
<evidence type="ECO:0000256" key="2">
    <source>
        <dbReference type="ARBA" id="ARBA00023015"/>
    </source>
</evidence>
<feature type="domain" description="AP2/ERF" evidence="6">
    <location>
        <begin position="26"/>
        <end position="87"/>
    </location>
</feature>
<organism evidence="7">
    <name type="scientific">Sesamum latifolium</name>
    <dbReference type="NCBI Taxonomy" id="2727402"/>
    <lineage>
        <taxon>Eukaryota</taxon>
        <taxon>Viridiplantae</taxon>
        <taxon>Streptophyta</taxon>
        <taxon>Embryophyta</taxon>
        <taxon>Tracheophyta</taxon>
        <taxon>Spermatophyta</taxon>
        <taxon>Magnoliopsida</taxon>
        <taxon>eudicotyledons</taxon>
        <taxon>Gunneridae</taxon>
        <taxon>Pentapetalae</taxon>
        <taxon>asterids</taxon>
        <taxon>lamiids</taxon>
        <taxon>Lamiales</taxon>
        <taxon>Pedaliaceae</taxon>
        <taxon>Sesamum</taxon>
    </lineage>
</organism>